<dbReference type="Proteomes" id="UP000059672">
    <property type="component" value="Chromosome"/>
</dbReference>
<feature type="domain" description="Glycosyltransferase 2-like" evidence="3">
    <location>
        <begin position="15"/>
        <end position="126"/>
    </location>
</feature>
<evidence type="ECO:0000313" key="4">
    <source>
        <dbReference type="EMBL" id="AMC10861.1"/>
    </source>
</evidence>
<dbReference type="GO" id="GO:0016758">
    <property type="term" value="F:hexosyltransferase activity"/>
    <property type="evidence" value="ECO:0007669"/>
    <property type="project" value="UniProtKB-ARBA"/>
</dbReference>
<keyword evidence="2" id="KW-0808">Transferase</keyword>
<dbReference type="EMBL" id="CP013355">
    <property type="protein sequence ID" value="AMC10861.1"/>
    <property type="molecule type" value="Genomic_DNA"/>
</dbReference>
<dbReference type="SUPFAM" id="SSF53448">
    <property type="entry name" value="Nucleotide-diphospho-sugar transferases"/>
    <property type="match status" value="1"/>
</dbReference>
<keyword evidence="1" id="KW-0328">Glycosyltransferase</keyword>
<evidence type="ECO:0000313" key="5">
    <source>
        <dbReference type="Proteomes" id="UP000059672"/>
    </source>
</evidence>
<reference evidence="4 5" key="2">
    <citation type="journal article" date="2016" name="Int. J. Syst. Evol. Microbiol.">
        <title>Lutibacter profundi sp. nov., isolated from a deep-sea hydrothermal system on the Arctic Mid-Ocean Ridge and emended description of the genus Lutibacter.</title>
        <authorList>
            <person name="Le Moine Bauer S."/>
            <person name="Roalkvam I."/>
            <person name="Steen I.H."/>
            <person name="Dahle H."/>
        </authorList>
    </citation>
    <scope>NUCLEOTIDE SEQUENCE [LARGE SCALE GENOMIC DNA]</scope>
    <source>
        <strain evidence="4 5">LP1</strain>
    </source>
</reference>
<keyword evidence="5" id="KW-1185">Reference proteome</keyword>
<evidence type="ECO:0000256" key="1">
    <source>
        <dbReference type="ARBA" id="ARBA00022676"/>
    </source>
</evidence>
<name>A0A0X8G690_9FLAO</name>
<organism evidence="4 5">
    <name type="scientific">Lutibacter profundi</name>
    <dbReference type="NCBI Taxonomy" id="1622118"/>
    <lineage>
        <taxon>Bacteria</taxon>
        <taxon>Pseudomonadati</taxon>
        <taxon>Bacteroidota</taxon>
        <taxon>Flavobacteriia</taxon>
        <taxon>Flavobacteriales</taxon>
        <taxon>Flavobacteriaceae</taxon>
        <taxon>Lutibacter</taxon>
    </lineage>
</organism>
<sequence length="338" mass="39289">MRKERNKQMKQPLVSITMSVYNVEQYLRSSLDCIVNQTLKNIEIICIDDGSTDSSLEILNQYAQNDARIKVTAKPNNEGLAVARNEALALATGKYVTFVDGDDLFDVTMLEKAYQLAESEDADMVLWDYITFWNPTEIQIKKQVPSTLLNIAETNKIALLQRPAFTWIKLIKTAVAKEINISFPKGLTRQDIPVHWQLITQLNAIALLPERLSYYRQQLQATTHKADERLFDLATVMDKTKAYLEQHKIYQTYKEEFLRQQLNVLAGMYDKVPTKLKPKALELIKERLHADQLNYIESNKPLRWQSKLFYKTLKGDILAKMKQNCWLAIRSVYRFFKQ</sequence>
<reference evidence="5" key="1">
    <citation type="submission" date="2015-12" db="EMBL/GenBank/DDBJ databases">
        <title>Complete genome sequence of Lutibacter profundus strain LP1.</title>
        <authorList>
            <person name="Wissuwa J."/>
            <person name="Le Moine Bauer S."/>
            <person name="Stokke R."/>
            <person name="Dahle H."/>
            <person name="Steen I.H."/>
        </authorList>
    </citation>
    <scope>NUCLEOTIDE SEQUENCE [LARGE SCALE GENOMIC DNA]</scope>
    <source>
        <strain evidence="5">LP1</strain>
    </source>
</reference>
<evidence type="ECO:0000259" key="3">
    <source>
        <dbReference type="Pfam" id="PF00535"/>
    </source>
</evidence>
<dbReference type="PANTHER" id="PTHR22916">
    <property type="entry name" value="GLYCOSYLTRANSFERASE"/>
    <property type="match status" value="1"/>
</dbReference>
<dbReference type="PANTHER" id="PTHR22916:SF51">
    <property type="entry name" value="GLYCOSYLTRANSFERASE EPSH-RELATED"/>
    <property type="match status" value="1"/>
</dbReference>
<dbReference type="STRING" id="1622118.Lupro_06215"/>
<dbReference type="CDD" id="cd00761">
    <property type="entry name" value="Glyco_tranf_GTA_type"/>
    <property type="match status" value="1"/>
</dbReference>
<dbReference type="Pfam" id="PF00535">
    <property type="entry name" value="Glycos_transf_2"/>
    <property type="match status" value="1"/>
</dbReference>
<accession>A0A0X8G690</accession>
<dbReference type="InterPro" id="IPR029044">
    <property type="entry name" value="Nucleotide-diphossugar_trans"/>
</dbReference>
<dbReference type="Gene3D" id="3.90.550.10">
    <property type="entry name" value="Spore Coat Polysaccharide Biosynthesis Protein SpsA, Chain A"/>
    <property type="match status" value="1"/>
</dbReference>
<gene>
    <name evidence="4" type="ORF">Lupro_06215</name>
</gene>
<dbReference type="AlphaFoldDB" id="A0A0X8G690"/>
<dbReference type="KEGG" id="lut:Lupro_06215"/>
<dbReference type="InterPro" id="IPR001173">
    <property type="entry name" value="Glyco_trans_2-like"/>
</dbReference>
<protein>
    <recommendedName>
        <fullName evidence="3">Glycosyltransferase 2-like domain-containing protein</fullName>
    </recommendedName>
</protein>
<proteinExistence type="predicted"/>
<evidence type="ECO:0000256" key="2">
    <source>
        <dbReference type="ARBA" id="ARBA00022679"/>
    </source>
</evidence>